<sequence length="151" mass="16639">MSAAQIRRGDPREPGATALLRASQEIMHASSPPEARNYLPIDKLVAPEIHFFVAEVGEDAQGCVALAERDGYGEVKSMFVRADMRGSGLAAELLAHVEQEARQLGFPLMLLETGTELKAALRFYERSGYAYRGAFGDYTPTPWSLYMEKAL</sequence>
<organism evidence="4 5">
    <name type="scientific">Tropicimonas sediminicola</name>
    <dbReference type="NCBI Taxonomy" id="1031541"/>
    <lineage>
        <taxon>Bacteria</taxon>
        <taxon>Pseudomonadati</taxon>
        <taxon>Pseudomonadota</taxon>
        <taxon>Alphaproteobacteria</taxon>
        <taxon>Rhodobacterales</taxon>
        <taxon>Roseobacteraceae</taxon>
        <taxon>Tropicimonas</taxon>
    </lineage>
</organism>
<dbReference type="RefSeq" id="WP_245837779.1">
    <property type="nucleotide sequence ID" value="NZ_FZOY01000002.1"/>
</dbReference>
<dbReference type="Proteomes" id="UP000198426">
    <property type="component" value="Unassembled WGS sequence"/>
</dbReference>
<dbReference type="InterPro" id="IPR050832">
    <property type="entry name" value="Bact_Acetyltransf"/>
</dbReference>
<evidence type="ECO:0000313" key="4">
    <source>
        <dbReference type="EMBL" id="SNS49049.1"/>
    </source>
</evidence>
<dbReference type="Gene3D" id="3.40.630.30">
    <property type="match status" value="1"/>
</dbReference>
<reference evidence="4 5" key="1">
    <citation type="submission" date="2017-06" db="EMBL/GenBank/DDBJ databases">
        <authorList>
            <person name="Kim H.J."/>
            <person name="Triplett B.A."/>
        </authorList>
    </citation>
    <scope>NUCLEOTIDE SEQUENCE [LARGE SCALE GENOMIC DNA]</scope>
    <source>
        <strain evidence="4 5">DSM 29339</strain>
    </source>
</reference>
<evidence type="ECO:0000259" key="3">
    <source>
        <dbReference type="PROSITE" id="PS51186"/>
    </source>
</evidence>
<dbReference type="GO" id="GO:0016747">
    <property type="term" value="F:acyltransferase activity, transferring groups other than amino-acyl groups"/>
    <property type="evidence" value="ECO:0007669"/>
    <property type="project" value="InterPro"/>
</dbReference>
<evidence type="ECO:0000256" key="2">
    <source>
        <dbReference type="ARBA" id="ARBA00023315"/>
    </source>
</evidence>
<keyword evidence="1 4" id="KW-0808">Transferase</keyword>
<dbReference type="SUPFAM" id="SSF55729">
    <property type="entry name" value="Acyl-CoA N-acyltransferases (Nat)"/>
    <property type="match status" value="1"/>
</dbReference>
<dbReference type="PANTHER" id="PTHR43877">
    <property type="entry name" value="AMINOALKYLPHOSPHONATE N-ACETYLTRANSFERASE-RELATED-RELATED"/>
    <property type="match status" value="1"/>
</dbReference>
<accession>A0A239EWQ1</accession>
<gene>
    <name evidence="4" type="ORF">SAMN05421757_102371</name>
</gene>
<keyword evidence="2" id="KW-0012">Acyltransferase</keyword>
<keyword evidence="5" id="KW-1185">Reference proteome</keyword>
<proteinExistence type="predicted"/>
<dbReference type="Pfam" id="PF00583">
    <property type="entry name" value="Acetyltransf_1"/>
    <property type="match status" value="1"/>
</dbReference>
<dbReference type="AlphaFoldDB" id="A0A239EWQ1"/>
<dbReference type="EMBL" id="FZOY01000002">
    <property type="protein sequence ID" value="SNS49049.1"/>
    <property type="molecule type" value="Genomic_DNA"/>
</dbReference>
<dbReference type="InterPro" id="IPR000182">
    <property type="entry name" value="GNAT_dom"/>
</dbReference>
<dbReference type="InterPro" id="IPR016181">
    <property type="entry name" value="Acyl_CoA_acyltransferase"/>
</dbReference>
<evidence type="ECO:0000313" key="5">
    <source>
        <dbReference type="Proteomes" id="UP000198426"/>
    </source>
</evidence>
<dbReference type="PROSITE" id="PS51186">
    <property type="entry name" value="GNAT"/>
    <property type="match status" value="1"/>
</dbReference>
<feature type="domain" description="N-acetyltransferase" evidence="3">
    <location>
        <begin position="4"/>
        <end position="151"/>
    </location>
</feature>
<protein>
    <submittedName>
        <fullName evidence="4">Putative acetyltransferase</fullName>
    </submittedName>
</protein>
<name>A0A239EWQ1_9RHOB</name>
<evidence type="ECO:0000256" key="1">
    <source>
        <dbReference type="ARBA" id="ARBA00022679"/>
    </source>
</evidence>
<dbReference type="PANTHER" id="PTHR43877:SF5">
    <property type="entry name" value="BLL8307 PROTEIN"/>
    <property type="match status" value="1"/>
</dbReference>
<dbReference type="CDD" id="cd04301">
    <property type="entry name" value="NAT_SF"/>
    <property type="match status" value="1"/>
</dbReference>